<organism evidence="7">
    <name type="scientific">bioreactor metagenome</name>
    <dbReference type="NCBI Taxonomy" id="1076179"/>
    <lineage>
        <taxon>unclassified sequences</taxon>
        <taxon>metagenomes</taxon>
        <taxon>ecological metagenomes</taxon>
    </lineage>
</organism>
<comment type="caution">
    <text evidence="7">The sequence shown here is derived from an EMBL/GenBank/DDBJ whole genome shotgun (WGS) entry which is preliminary data.</text>
</comment>
<evidence type="ECO:0000256" key="5">
    <source>
        <dbReference type="ARBA" id="ARBA00038887"/>
    </source>
</evidence>
<dbReference type="GO" id="GO:0046872">
    <property type="term" value="F:metal ion binding"/>
    <property type="evidence" value="ECO:0007669"/>
    <property type="project" value="UniProtKB-KW"/>
</dbReference>
<comment type="cofactor">
    <cofactor evidence="1">
        <name>Mg(2+)</name>
        <dbReference type="ChEBI" id="CHEBI:18420"/>
    </cofactor>
</comment>
<evidence type="ECO:0000256" key="1">
    <source>
        <dbReference type="ARBA" id="ARBA00001946"/>
    </source>
</evidence>
<dbReference type="SUPFAM" id="SSF53067">
    <property type="entry name" value="Actin-like ATPase domain"/>
    <property type="match status" value="1"/>
</dbReference>
<evidence type="ECO:0000256" key="6">
    <source>
        <dbReference type="ARBA" id="ARBA00048451"/>
    </source>
</evidence>
<accession>A0A645BR83</accession>
<dbReference type="Pfam" id="PF00480">
    <property type="entry name" value="ROK"/>
    <property type="match status" value="1"/>
</dbReference>
<reference evidence="7" key="1">
    <citation type="submission" date="2019-08" db="EMBL/GenBank/DDBJ databases">
        <authorList>
            <person name="Kucharzyk K."/>
            <person name="Murdoch R.W."/>
            <person name="Higgins S."/>
            <person name="Loffler F."/>
        </authorList>
    </citation>
    <scope>NUCLEOTIDE SEQUENCE</scope>
</reference>
<dbReference type="PANTHER" id="PTHR42742:SF3">
    <property type="entry name" value="FRUCTOKINASE"/>
    <property type="match status" value="1"/>
</dbReference>
<protein>
    <recommendedName>
        <fullName evidence="5">fructokinase</fullName>
        <ecNumber evidence="5">2.7.1.4</ecNumber>
    </recommendedName>
</protein>
<keyword evidence="2" id="KW-0479">Metal-binding</keyword>
<gene>
    <name evidence="7" type="ORF">SDC9_114661</name>
</gene>
<proteinExistence type="predicted"/>
<dbReference type="EMBL" id="VSSQ01021862">
    <property type="protein sequence ID" value="MPM67737.1"/>
    <property type="molecule type" value="Genomic_DNA"/>
</dbReference>
<dbReference type="PANTHER" id="PTHR42742">
    <property type="entry name" value="TRANSCRIPTIONAL REPRESSOR MPRA"/>
    <property type="match status" value="1"/>
</dbReference>
<dbReference type="InterPro" id="IPR051804">
    <property type="entry name" value="Carb_Metab_Reg_Kinase/Isom"/>
</dbReference>
<evidence type="ECO:0000256" key="3">
    <source>
        <dbReference type="ARBA" id="ARBA00022833"/>
    </source>
</evidence>
<dbReference type="EC" id="2.7.1.4" evidence="5"/>
<dbReference type="Gene3D" id="3.30.420.40">
    <property type="match status" value="1"/>
</dbReference>
<evidence type="ECO:0000256" key="4">
    <source>
        <dbReference type="ARBA" id="ARBA00022842"/>
    </source>
</evidence>
<sequence length="224" mass="25281">MSMETEQVADLDQSFRYQLSNTGLAFGKVLLKKNITAMWLVQECKRQWNGMGYNFSYPELAELAEHAEEFYAAIDTEYEGFSHPEMGHMLIKRHPKDNFSGNCPFHQDCLEGMAAGPAIEKRLGVKGQNLLADDSFWQIEAFYLAQCAYNTTLMFSPDRIIFGGGVMKQEHMKKKVQDKFVELINGYVEIPPIDSYIITPELGDNAGIIGGLALARKAVRNKQP</sequence>
<evidence type="ECO:0000313" key="7">
    <source>
        <dbReference type="EMBL" id="MPM67737.1"/>
    </source>
</evidence>
<dbReference type="GO" id="GO:0008865">
    <property type="term" value="F:fructokinase activity"/>
    <property type="evidence" value="ECO:0007669"/>
    <property type="project" value="UniProtKB-EC"/>
</dbReference>
<dbReference type="InterPro" id="IPR000600">
    <property type="entry name" value="ROK"/>
</dbReference>
<keyword evidence="3" id="KW-0862">Zinc</keyword>
<dbReference type="InterPro" id="IPR043129">
    <property type="entry name" value="ATPase_NBD"/>
</dbReference>
<evidence type="ECO:0000256" key="2">
    <source>
        <dbReference type="ARBA" id="ARBA00022723"/>
    </source>
</evidence>
<dbReference type="AlphaFoldDB" id="A0A645BR83"/>
<comment type="catalytic activity">
    <reaction evidence="6">
        <text>D-fructose + ATP = D-fructose 6-phosphate + ADP + H(+)</text>
        <dbReference type="Rhea" id="RHEA:16125"/>
        <dbReference type="ChEBI" id="CHEBI:15378"/>
        <dbReference type="ChEBI" id="CHEBI:30616"/>
        <dbReference type="ChEBI" id="CHEBI:37721"/>
        <dbReference type="ChEBI" id="CHEBI:61527"/>
        <dbReference type="ChEBI" id="CHEBI:456216"/>
        <dbReference type="EC" id="2.7.1.4"/>
    </reaction>
</comment>
<keyword evidence="4" id="KW-0460">Magnesium</keyword>
<name>A0A645BR83_9ZZZZ</name>